<dbReference type="EMBL" id="AP023368">
    <property type="protein sequence ID" value="BCJ97357.1"/>
    <property type="molecule type" value="Genomic_DNA"/>
</dbReference>
<keyword evidence="3" id="KW-1185">Reference proteome</keyword>
<dbReference type="Gene3D" id="3.40.50.2000">
    <property type="entry name" value="Glycogen Phosphorylase B"/>
    <property type="match status" value="1"/>
</dbReference>
<sequence>MIFVTVGTHEQPFNRLIEYIDSMKRDGMIEEEVVIQTGYSTYEPKYCTWQKLYPFQQMAKFVDEARIIITHGGPSSFIMPLQVGKIPIVVPRQKKYDEHVNDHQVEFTQEVAKRMGTIISVVDVDKLGDVIKNFDEIVEDMHGGSSSNNKKFCEELEMIVNDMFKEKRK</sequence>
<dbReference type="Proteomes" id="UP000515703">
    <property type="component" value="Chromosome"/>
</dbReference>
<reference evidence="2 3" key="1">
    <citation type="submission" date="2020-08" db="EMBL/GenBank/DDBJ databases">
        <title>Draft genome sequencing of an Anaerocolumna strain isolated from anoxic soil subjected to BSD treatment.</title>
        <authorList>
            <person name="Uek A."/>
            <person name="Tonouchi A."/>
        </authorList>
    </citation>
    <scope>NUCLEOTIDE SEQUENCE [LARGE SCALE GENOMIC DNA]</scope>
    <source>
        <strain evidence="2 3">CTTW</strain>
    </source>
</reference>
<dbReference type="Pfam" id="PF04101">
    <property type="entry name" value="Glyco_tran_28_C"/>
    <property type="match status" value="1"/>
</dbReference>
<evidence type="ECO:0000259" key="1">
    <source>
        <dbReference type="Pfam" id="PF04101"/>
    </source>
</evidence>
<evidence type="ECO:0000313" key="3">
    <source>
        <dbReference type="Proteomes" id="UP000515703"/>
    </source>
</evidence>
<dbReference type="GO" id="GO:0016758">
    <property type="term" value="F:hexosyltransferase activity"/>
    <property type="evidence" value="ECO:0007669"/>
    <property type="project" value="InterPro"/>
</dbReference>
<name>A0A7I8DI35_9FIRM</name>
<proteinExistence type="predicted"/>
<accession>A0A7I8DI35</accession>
<dbReference type="RefSeq" id="WP_185257794.1">
    <property type="nucleotide sequence ID" value="NZ_AP023368.1"/>
</dbReference>
<feature type="domain" description="Glycosyl transferase family 28 C-terminal" evidence="1">
    <location>
        <begin position="1"/>
        <end position="115"/>
    </location>
</feature>
<reference evidence="2 3" key="2">
    <citation type="submission" date="2020-08" db="EMBL/GenBank/DDBJ databases">
        <authorList>
            <person name="Ueki A."/>
            <person name="Tonouchi A."/>
        </authorList>
    </citation>
    <scope>NUCLEOTIDE SEQUENCE [LARGE SCALE GENOMIC DNA]</scope>
    <source>
        <strain evidence="2 3">CTTW</strain>
    </source>
</reference>
<dbReference type="AlphaFoldDB" id="A0A7I8DI35"/>
<gene>
    <name evidence="2" type="primary">cpsG</name>
    <name evidence="2" type="ORF">bsdcttw_03980</name>
</gene>
<organism evidence="2 3">
    <name type="scientific">Anaerocolumna chitinilytica</name>
    <dbReference type="NCBI Taxonomy" id="1727145"/>
    <lineage>
        <taxon>Bacteria</taxon>
        <taxon>Bacillati</taxon>
        <taxon>Bacillota</taxon>
        <taxon>Clostridia</taxon>
        <taxon>Lachnospirales</taxon>
        <taxon>Lachnospiraceae</taxon>
        <taxon>Anaerocolumna</taxon>
    </lineage>
</organism>
<dbReference type="KEGG" id="acht:bsdcttw_03980"/>
<evidence type="ECO:0000313" key="2">
    <source>
        <dbReference type="EMBL" id="BCJ97357.1"/>
    </source>
</evidence>
<protein>
    <submittedName>
        <fullName evidence="2">Multidrug MFS transporter</fullName>
    </submittedName>
</protein>
<dbReference type="InterPro" id="IPR007235">
    <property type="entry name" value="Glyco_trans_28_C"/>
</dbReference>